<proteinExistence type="predicted"/>
<reference evidence="1" key="1">
    <citation type="journal article" date="2013" name="PLoS ONE">
        <title>Metagenomic insights into the carbohydrate-active enzymes carried by the microorganisms adhering to solid digesta in the rumen of cows.</title>
        <authorList>
            <person name="Wang L."/>
            <person name="Hatem A."/>
            <person name="Catalyurek U.V."/>
            <person name="Morrison M."/>
            <person name="Yu Z."/>
        </authorList>
    </citation>
    <scope>NUCLEOTIDE SEQUENCE</scope>
</reference>
<accession>W0FNW6</accession>
<dbReference type="AlphaFoldDB" id="W0FNW6"/>
<protein>
    <submittedName>
        <fullName evidence="1">Cytoplasmic protein</fullName>
    </submittedName>
</protein>
<sequence>MQKGGKAQMIAGLKEYLFTKHILVNETGRDRENCFPSLFALANQLGIRVTDGAELALPEMIRFAAEQLGLYIPEPFYRGFPESVRKLTPEERLYDQMASYALTYGLNDFSSARHSLLEDSFERTAFREDTEPMEFRILDEKKAVRELDVFTDALLASGRPLSTGQFDMLCSVIREYGKQVTGCGSKDTAARLLVRFRDPYYASFLRLPDVIRLTEIMNHEENEQDNIRKMNLSNRQRKFVTGVLDILLARPADEREIRDCYEKRALWKGLLHHIHYQAKSEAGRQFADGIRNARENRSAWSAFEREMEAGNPAAAANVLKELKGSGAVARNLNYLLSRCRSREETDRVLSALGPVSPVLSLQMLLQYRHYTTGQRTFTFVRFGQLKKHTETEEEENGRRSVISAEVCREAADFMRRNLREKLAMKKTGRVYLDEAMKKVAIPLQEAASSSGTGVLPKGTRLPMPEGYKLRCFTYWEKVNDIDLSCFGITEQGESIEFSWRTAWADAGSDAIVYSGDETSGYRGGSEYFDIDPEAFAEQYPGVRYIAFADNVYSDLYFSECCCKAGYMIREKEDSGEVFEPKTVKTSFLINTRSRYAILFALDLQAREIVWLNLAMGSQHNVAGTDQISFILPYMDILDEANVYDLFAAKAGELVSRPEEAELIVSDRTYGRLKEGQEQIRSHDFEKILKYLNQ</sequence>
<organism evidence="1">
    <name type="scientific">uncultured bacterium Contig1584b</name>
    <dbReference type="NCBI Taxonomy" id="1393461"/>
    <lineage>
        <taxon>Bacteria</taxon>
        <taxon>environmental samples</taxon>
    </lineage>
</organism>
<dbReference type="EMBL" id="KC246802">
    <property type="protein sequence ID" value="AHF24690.1"/>
    <property type="molecule type" value="Genomic_DNA"/>
</dbReference>
<evidence type="ECO:0000313" key="1">
    <source>
        <dbReference type="EMBL" id="AHF24690.1"/>
    </source>
</evidence>
<name>W0FNW6_9BACT</name>